<evidence type="ECO:0000313" key="4">
    <source>
        <dbReference type="Proteomes" id="UP000186019"/>
    </source>
</evidence>
<dbReference type="RefSeq" id="WP_076533533.1">
    <property type="nucleotide sequence ID" value="NZ_FOAC01000001.1"/>
</dbReference>
<evidence type="ECO:0000259" key="2">
    <source>
        <dbReference type="Pfam" id="PF00884"/>
    </source>
</evidence>
<dbReference type="STRING" id="573024.SAMN05216208_0563"/>
<evidence type="ECO:0000313" key="3">
    <source>
        <dbReference type="EMBL" id="SIS06387.1"/>
    </source>
</evidence>
<feature type="transmembrane region" description="Helical" evidence="1">
    <location>
        <begin position="34"/>
        <end position="54"/>
    </location>
</feature>
<dbReference type="SUPFAM" id="SSF53649">
    <property type="entry name" value="Alkaline phosphatase-like"/>
    <property type="match status" value="1"/>
</dbReference>
<evidence type="ECO:0000256" key="1">
    <source>
        <dbReference type="SAM" id="Phobius"/>
    </source>
</evidence>
<keyword evidence="1" id="KW-0812">Transmembrane</keyword>
<protein>
    <submittedName>
        <fullName evidence="3">Phosphoglycerol transferase MdoB</fullName>
    </submittedName>
</protein>
<sequence>MTDWARPSVLRLILAAVILHLALIQPNHPAAMTWQALWLFPLELPVIMLALIALSGKWAMLLRVLLTACLTLVTVLKTADFGMFTALARGFNPVADLVLIDAGMRLLAGSIGMIPALLAALAAVLAVCAIGWLIWWATGVLAKVTLPRRRAAGAGAALFAVLAIAEIGMALGRWSLPVAPPGAAFTARVGYERVQLVRQTITDLRAFRIAARQDPFAERTGLLDRLTDESANAANRDVLVVFVESYGRTSLETPFYAGTHRATLLAAEARLRDAGYAMASGLLVAPTRGGQSWLSHATFANGLWINDQTRYGAMLASGRETLFHIAARSGFRTAAVMPQITLDWPESEAMGFDTVLAAADLGYRGAPFNWVTMPDQFTFTALDRLVRAREEGPVFAQLALGSSHAPWTPVPDLVPWDEVGDGRIFNDMAAAGDPPEMVWRDRDRVREQYRKAINYALRTVFDYAALHADAPPLMIILGDHQAADFVALEDRPDVPIHIIGPPDLVAQLKGWGWQEGLIPDPDVAPMAMDRMRDLLIETFTTPAALPPEVLPVSPREAVE</sequence>
<dbReference type="Pfam" id="PF00884">
    <property type="entry name" value="Sulfatase"/>
    <property type="match status" value="1"/>
</dbReference>
<dbReference type="InterPro" id="IPR000917">
    <property type="entry name" value="Sulfatase_N"/>
</dbReference>
<dbReference type="EMBL" id="FTNV01000001">
    <property type="protein sequence ID" value="SIS06387.1"/>
    <property type="molecule type" value="Genomic_DNA"/>
</dbReference>
<keyword evidence="1" id="KW-1133">Transmembrane helix</keyword>
<feature type="transmembrane region" description="Helical" evidence="1">
    <location>
        <begin position="61"/>
        <end position="87"/>
    </location>
</feature>
<feature type="transmembrane region" description="Helical" evidence="1">
    <location>
        <begin position="107"/>
        <end position="135"/>
    </location>
</feature>
<keyword evidence="4" id="KW-1185">Reference proteome</keyword>
<dbReference type="Proteomes" id="UP000186019">
    <property type="component" value="Unassembled WGS sequence"/>
</dbReference>
<feature type="domain" description="Sulfatase N-terminal" evidence="2">
    <location>
        <begin position="309"/>
        <end position="481"/>
    </location>
</feature>
<feature type="transmembrane region" description="Helical" evidence="1">
    <location>
        <begin position="156"/>
        <end position="176"/>
    </location>
</feature>
<organism evidence="3 4">
    <name type="scientific">Roseovarius nanhaiticus</name>
    <dbReference type="NCBI Taxonomy" id="573024"/>
    <lineage>
        <taxon>Bacteria</taxon>
        <taxon>Pseudomonadati</taxon>
        <taxon>Pseudomonadota</taxon>
        <taxon>Alphaproteobacteria</taxon>
        <taxon>Rhodobacterales</taxon>
        <taxon>Roseobacteraceae</taxon>
        <taxon>Roseovarius</taxon>
    </lineage>
</organism>
<dbReference type="GO" id="GO:0016740">
    <property type="term" value="F:transferase activity"/>
    <property type="evidence" value="ECO:0007669"/>
    <property type="project" value="UniProtKB-KW"/>
</dbReference>
<accession>A0A1N7G1E1</accession>
<dbReference type="InterPro" id="IPR017850">
    <property type="entry name" value="Alkaline_phosphatase_core_sf"/>
</dbReference>
<keyword evidence="1" id="KW-0472">Membrane</keyword>
<gene>
    <name evidence="3" type="ORF">SAMN05421666_1573</name>
</gene>
<reference evidence="3 4" key="1">
    <citation type="submission" date="2017-01" db="EMBL/GenBank/DDBJ databases">
        <authorList>
            <person name="Mah S.A."/>
            <person name="Swanson W.J."/>
            <person name="Moy G.W."/>
            <person name="Vacquier V.D."/>
        </authorList>
    </citation>
    <scope>NUCLEOTIDE SEQUENCE [LARGE SCALE GENOMIC DNA]</scope>
    <source>
        <strain evidence="3 4">DSM 29590</strain>
    </source>
</reference>
<dbReference type="AlphaFoldDB" id="A0A1N7G1E1"/>
<name>A0A1N7G1E1_9RHOB</name>
<proteinExistence type="predicted"/>
<keyword evidence="3" id="KW-0808">Transferase</keyword>
<dbReference type="Gene3D" id="3.40.720.10">
    <property type="entry name" value="Alkaline Phosphatase, subunit A"/>
    <property type="match status" value="1"/>
</dbReference>